<comment type="caution">
    <text evidence="2">The sequence shown here is derived from an EMBL/GenBank/DDBJ whole genome shotgun (WGS) entry which is preliminary data.</text>
</comment>
<evidence type="ECO:0000259" key="1">
    <source>
        <dbReference type="PROSITE" id="PS50042"/>
    </source>
</evidence>
<dbReference type="RefSeq" id="WP_163396288.1">
    <property type="nucleotide sequence ID" value="NZ_BMKP01000012.1"/>
</dbReference>
<dbReference type="InterPro" id="IPR018490">
    <property type="entry name" value="cNMP-bd_dom_sf"/>
</dbReference>
<reference evidence="3" key="1">
    <citation type="journal article" date="2019" name="Int. J. Syst. Evol. Microbiol.">
        <title>The Global Catalogue of Microorganisms (GCM) 10K type strain sequencing project: providing services to taxonomists for standard genome sequencing and annotation.</title>
        <authorList>
            <consortium name="The Broad Institute Genomics Platform"/>
            <consortium name="The Broad Institute Genome Sequencing Center for Infectious Disease"/>
            <person name="Wu L."/>
            <person name="Ma J."/>
        </authorList>
    </citation>
    <scope>NUCLEOTIDE SEQUENCE [LARGE SCALE GENOMIC DNA]</scope>
    <source>
        <strain evidence="3">CGMCC 1.16060</strain>
    </source>
</reference>
<organism evidence="2 3">
    <name type="scientific">Flavobacterium limi</name>
    <dbReference type="NCBI Taxonomy" id="2045105"/>
    <lineage>
        <taxon>Bacteria</taxon>
        <taxon>Pseudomonadati</taxon>
        <taxon>Bacteroidota</taxon>
        <taxon>Flavobacteriia</taxon>
        <taxon>Flavobacteriales</taxon>
        <taxon>Flavobacteriaceae</taxon>
        <taxon>Flavobacterium</taxon>
    </lineage>
</organism>
<proteinExistence type="predicted"/>
<keyword evidence="3" id="KW-1185">Reference proteome</keyword>
<name>A0ABQ1UUU1_9FLAO</name>
<evidence type="ECO:0000313" key="2">
    <source>
        <dbReference type="EMBL" id="GGF27391.1"/>
    </source>
</evidence>
<feature type="domain" description="Cyclic nucleotide-binding" evidence="1">
    <location>
        <begin position="14"/>
        <end position="110"/>
    </location>
</feature>
<sequence length="188" mass="21602">MNQLLTIFNSVLPISEEEQNFMKQHLFIETLKKGEKYCEQGKVCRKIGFVLEGVLRVVKTDSEGNEFIPYFTSEGHFAVAMESFTNKIPSDESVEALTNCSVATITSEAFDLFEKEVTNFSKIIHLLKEKAFLEKYKMKSEMLMDDAETKYAKLLQRQPSIIRRIPQKQIALFLGITPHTLSRLRAKV</sequence>
<accession>A0ABQ1UUU1</accession>
<evidence type="ECO:0000313" key="3">
    <source>
        <dbReference type="Proteomes" id="UP000655016"/>
    </source>
</evidence>
<dbReference type="Proteomes" id="UP000655016">
    <property type="component" value="Unassembled WGS sequence"/>
</dbReference>
<gene>
    <name evidence="2" type="ORF">GCM10011518_40930</name>
</gene>
<dbReference type="InterPro" id="IPR000595">
    <property type="entry name" value="cNMP-bd_dom"/>
</dbReference>
<dbReference type="InterPro" id="IPR014710">
    <property type="entry name" value="RmlC-like_jellyroll"/>
</dbReference>
<dbReference type="PROSITE" id="PS50042">
    <property type="entry name" value="CNMP_BINDING_3"/>
    <property type="match status" value="1"/>
</dbReference>
<dbReference type="EMBL" id="BMKP01000012">
    <property type="protein sequence ID" value="GGF27391.1"/>
    <property type="molecule type" value="Genomic_DNA"/>
</dbReference>
<protein>
    <recommendedName>
        <fullName evidence="1">Cyclic nucleotide-binding domain-containing protein</fullName>
    </recommendedName>
</protein>
<dbReference type="SUPFAM" id="SSF51206">
    <property type="entry name" value="cAMP-binding domain-like"/>
    <property type="match status" value="1"/>
</dbReference>
<dbReference type="Gene3D" id="2.60.120.10">
    <property type="entry name" value="Jelly Rolls"/>
    <property type="match status" value="1"/>
</dbReference>
<dbReference type="CDD" id="cd00038">
    <property type="entry name" value="CAP_ED"/>
    <property type="match status" value="1"/>
</dbReference>
<dbReference type="Pfam" id="PF00027">
    <property type="entry name" value="cNMP_binding"/>
    <property type="match status" value="1"/>
</dbReference>